<sequence length="192" mass="20403">MKAVPALLLALFLTACAGVPKPPPGLGDNQAIVAPKTVLTIPPPSAAGRSVELAQSIVAKFYGRSYALDMQIAIGADRLDLVAMDGFGRRAMTVAWKDGAPSIEKAEWLPPVFRPADILASFVIAYWPDDVVATAIKDPAVQVVTKDGVRRISRAGKDLITVTYGPGEGWNRSAVLKNEAFGYEIAIQSAEN</sequence>
<dbReference type="InterPro" id="IPR021675">
    <property type="entry name" value="DUF3261"/>
</dbReference>
<comment type="caution">
    <text evidence="2">The sequence shown here is derived from an EMBL/GenBank/DDBJ whole genome shotgun (WGS) entry which is preliminary data.</text>
</comment>
<evidence type="ECO:0008006" key="4">
    <source>
        <dbReference type="Google" id="ProtNLM"/>
    </source>
</evidence>
<reference evidence="2 3" key="1">
    <citation type="journal article" date="2019" name="Int. J. Syst. Evol. Microbiol.">
        <title>The Global Catalogue of Microorganisms (GCM) 10K type strain sequencing project: providing services to taxonomists for standard genome sequencing and annotation.</title>
        <authorList>
            <consortium name="The Broad Institute Genomics Platform"/>
            <consortium name="The Broad Institute Genome Sequencing Center for Infectious Disease"/>
            <person name="Wu L."/>
            <person name="Ma J."/>
        </authorList>
    </citation>
    <scope>NUCLEOTIDE SEQUENCE [LARGE SCALE GENOMIC DNA]</scope>
    <source>
        <strain evidence="2 3">JCM 15089</strain>
    </source>
</reference>
<protein>
    <recommendedName>
        <fullName evidence="4">DUF3261 domain-containing protein</fullName>
    </recommendedName>
</protein>
<dbReference type="PROSITE" id="PS51257">
    <property type="entry name" value="PROKAR_LIPOPROTEIN"/>
    <property type="match status" value="1"/>
</dbReference>
<feature type="signal peptide" evidence="1">
    <location>
        <begin position="1"/>
        <end position="17"/>
    </location>
</feature>
<accession>A0ABN1ERF9</accession>
<dbReference type="EMBL" id="BAAADD010000005">
    <property type="protein sequence ID" value="GAA0572576.1"/>
    <property type="molecule type" value="Genomic_DNA"/>
</dbReference>
<feature type="chain" id="PRO_5047041033" description="DUF3261 domain-containing protein" evidence="1">
    <location>
        <begin position="18"/>
        <end position="192"/>
    </location>
</feature>
<evidence type="ECO:0000313" key="3">
    <source>
        <dbReference type="Proteomes" id="UP001499951"/>
    </source>
</evidence>
<proteinExistence type="predicted"/>
<evidence type="ECO:0000313" key="2">
    <source>
        <dbReference type="EMBL" id="GAA0572576.1"/>
    </source>
</evidence>
<organism evidence="2 3">
    <name type="scientific">Rhizomicrobium electricum</name>
    <dbReference type="NCBI Taxonomy" id="480070"/>
    <lineage>
        <taxon>Bacteria</taxon>
        <taxon>Pseudomonadati</taxon>
        <taxon>Pseudomonadota</taxon>
        <taxon>Alphaproteobacteria</taxon>
        <taxon>Micropepsales</taxon>
        <taxon>Micropepsaceae</taxon>
        <taxon>Rhizomicrobium</taxon>
    </lineage>
</organism>
<dbReference type="Proteomes" id="UP001499951">
    <property type="component" value="Unassembled WGS sequence"/>
</dbReference>
<keyword evidence="3" id="KW-1185">Reference proteome</keyword>
<keyword evidence="1" id="KW-0732">Signal</keyword>
<name>A0ABN1ERF9_9PROT</name>
<gene>
    <name evidence="2" type="ORF">GCM10008942_21630</name>
</gene>
<dbReference type="RefSeq" id="WP_166934420.1">
    <property type="nucleotide sequence ID" value="NZ_BAAADD010000005.1"/>
</dbReference>
<evidence type="ECO:0000256" key="1">
    <source>
        <dbReference type="SAM" id="SignalP"/>
    </source>
</evidence>
<dbReference type="Pfam" id="PF11659">
    <property type="entry name" value="DUF3261"/>
    <property type="match status" value="1"/>
</dbReference>